<reference evidence="1" key="2">
    <citation type="journal article" date="2022" name="Res Sq">
        <title>Comparative Genomics Reveals Insights into the Divergent Evolution of Astigmatic Mites and Household Pest Adaptations.</title>
        <authorList>
            <person name="Xiong Q."/>
            <person name="Wan A.T.-Y."/>
            <person name="Liu X.-Y."/>
            <person name="Fung C.S.-H."/>
            <person name="Xiao X."/>
            <person name="Malainual N."/>
            <person name="Hou J."/>
            <person name="Wang L."/>
            <person name="Wang M."/>
            <person name="Yang K."/>
            <person name="Cui Y."/>
            <person name="Leung E."/>
            <person name="Nong W."/>
            <person name="Shin S.-K."/>
            <person name="Au S."/>
            <person name="Jeong K.Y."/>
            <person name="Chew F.T."/>
            <person name="Hui J."/>
            <person name="Leung T.F."/>
            <person name="Tungtrongchitr A."/>
            <person name="Zhong N."/>
            <person name="Liu Z."/>
            <person name="Tsui S."/>
        </authorList>
    </citation>
    <scope>NUCLEOTIDE SEQUENCE</scope>
    <source>
        <strain evidence="1">Derf</strain>
        <tissue evidence="1">Whole organism</tissue>
    </source>
</reference>
<dbReference type="Proteomes" id="UP000790347">
    <property type="component" value="Unassembled WGS sequence"/>
</dbReference>
<protein>
    <submittedName>
        <fullName evidence="1">Uncharacterized protein</fullName>
    </submittedName>
</protein>
<evidence type="ECO:0000313" key="2">
    <source>
        <dbReference type="Proteomes" id="UP000790347"/>
    </source>
</evidence>
<reference evidence="1" key="1">
    <citation type="submission" date="2013-05" db="EMBL/GenBank/DDBJ databases">
        <authorList>
            <person name="Yim A.K.Y."/>
            <person name="Chan T.F."/>
            <person name="Ji K.M."/>
            <person name="Liu X.Y."/>
            <person name="Zhou J.W."/>
            <person name="Li R.Q."/>
            <person name="Yang K.Y."/>
            <person name="Li J."/>
            <person name="Li M."/>
            <person name="Law P.T.W."/>
            <person name="Wu Y.L."/>
            <person name="Cai Z.L."/>
            <person name="Qin H."/>
            <person name="Bao Y."/>
            <person name="Leung R.K.K."/>
            <person name="Ng P.K.S."/>
            <person name="Zou J."/>
            <person name="Zhong X.J."/>
            <person name="Ran P.X."/>
            <person name="Zhong N.S."/>
            <person name="Liu Z.G."/>
            <person name="Tsui S.K.W."/>
        </authorList>
    </citation>
    <scope>NUCLEOTIDE SEQUENCE</scope>
    <source>
        <strain evidence="1">Derf</strain>
        <tissue evidence="1">Whole organism</tissue>
    </source>
</reference>
<accession>A0A922KXX3</accession>
<keyword evidence="2" id="KW-1185">Reference proteome</keyword>
<sequence>MIFYVNINMLMITNGEHHFILNFTIDDNWLVFLNIDYCMKFFLATKKTKRNNPKKTYKY</sequence>
<dbReference type="AlphaFoldDB" id="A0A922KXX3"/>
<proteinExistence type="predicted"/>
<organism evidence="1 2">
    <name type="scientific">Dermatophagoides farinae</name>
    <name type="common">American house dust mite</name>
    <dbReference type="NCBI Taxonomy" id="6954"/>
    <lineage>
        <taxon>Eukaryota</taxon>
        <taxon>Metazoa</taxon>
        <taxon>Ecdysozoa</taxon>
        <taxon>Arthropoda</taxon>
        <taxon>Chelicerata</taxon>
        <taxon>Arachnida</taxon>
        <taxon>Acari</taxon>
        <taxon>Acariformes</taxon>
        <taxon>Sarcoptiformes</taxon>
        <taxon>Astigmata</taxon>
        <taxon>Psoroptidia</taxon>
        <taxon>Analgoidea</taxon>
        <taxon>Pyroglyphidae</taxon>
        <taxon>Dermatophagoidinae</taxon>
        <taxon>Dermatophagoides</taxon>
    </lineage>
</organism>
<dbReference type="EMBL" id="ASGP02000006">
    <property type="protein sequence ID" value="KAH9501287.1"/>
    <property type="molecule type" value="Genomic_DNA"/>
</dbReference>
<comment type="caution">
    <text evidence="1">The sequence shown here is derived from an EMBL/GenBank/DDBJ whole genome shotgun (WGS) entry which is preliminary data.</text>
</comment>
<gene>
    <name evidence="1" type="ORF">DERF_012145</name>
</gene>
<name>A0A922KXX3_DERFA</name>
<evidence type="ECO:0000313" key="1">
    <source>
        <dbReference type="EMBL" id="KAH9501287.1"/>
    </source>
</evidence>